<dbReference type="RefSeq" id="WP_115611570.1">
    <property type="nucleotide sequence ID" value="NZ_JBHLZC010000005.1"/>
</dbReference>
<dbReference type="Gene3D" id="3.30.2390.10">
    <property type="entry name" value="TTHA1013-like"/>
    <property type="match status" value="1"/>
</dbReference>
<evidence type="ECO:0000313" key="1">
    <source>
        <dbReference type="EMBL" id="SUX22531.1"/>
    </source>
</evidence>
<evidence type="ECO:0000313" key="2">
    <source>
        <dbReference type="Proteomes" id="UP000254572"/>
    </source>
</evidence>
<gene>
    <name evidence="1" type="ORF">NCTC13294_01275</name>
</gene>
<dbReference type="Proteomes" id="UP000254572">
    <property type="component" value="Unassembled WGS sequence"/>
</dbReference>
<reference evidence="1 2" key="1">
    <citation type="submission" date="2018-06" db="EMBL/GenBank/DDBJ databases">
        <authorList>
            <consortium name="Pathogen Informatics"/>
            <person name="Doyle S."/>
        </authorList>
    </citation>
    <scope>NUCLEOTIDE SEQUENCE [LARGE SCALE GENOMIC DNA]</scope>
    <source>
        <strain evidence="1 2">NCTC13294</strain>
    </source>
</reference>
<dbReference type="OrthoDB" id="6507194at2"/>
<sequence length="82" mass="9335">MNTKTYFLQNQHPENPAKSFTVDIIRDRESSGLTAVCEPLGIVTEAESYEALIKRVWAVAPEMYELCGYGTADDRFHLHFPD</sequence>
<keyword evidence="2" id="KW-1185">Reference proteome</keyword>
<accession>A0A381E7K9</accession>
<protein>
    <submittedName>
        <fullName evidence="1">Uncharacterized protein</fullName>
    </submittedName>
</protein>
<dbReference type="AlphaFoldDB" id="A0A381E7K9"/>
<name>A0A381E7K9_9GAMM</name>
<dbReference type="EMBL" id="UFUW01000001">
    <property type="protein sequence ID" value="SUX22531.1"/>
    <property type="molecule type" value="Genomic_DNA"/>
</dbReference>
<organism evidence="1 2">
    <name type="scientific">Cardiobacterium valvarum</name>
    <dbReference type="NCBI Taxonomy" id="194702"/>
    <lineage>
        <taxon>Bacteria</taxon>
        <taxon>Pseudomonadati</taxon>
        <taxon>Pseudomonadota</taxon>
        <taxon>Gammaproteobacteria</taxon>
        <taxon>Cardiobacteriales</taxon>
        <taxon>Cardiobacteriaceae</taxon>
        <taxon>Cardiobacterium</taxon>
    </lineage>
</organism>
<proteinExistence type="predicted"/>